<dbReference type="RefSeq" id="WP_017519844.1">
    <property type="nucleotide sequence ID" value="NZ_CP049142.1"/>
</dbReference>
<feature type="chain" id="PRO_5026070784" evidence="1">
    <location>
        <begin position="25"/>
        <end position="147"/>
    </location>
</feature>
<organism evidence="2 3">
    <name type="scientific">Pseudomonas nitroreducens</name>
    <dbReference type="NCBI Taxonomy" id="46680"/>
    <lineage>
        <taxon>Bacteria</taxon>
        <taxon>Pseudomonadati</taxon>
        <taxon>Pseudomonadota</taxon>
        <taxon>Gammaproteobacteria</taxon>
        <taxon>Pseudomonadales</taxon>
        <taxon>Pseudomonadaceae</taxon>
        <taxon>Pseudomonas</taxon>
    </lineage>
</organism>
<dbReference type="KEGG" id="pnt:G5B91_33385"/>
<accession>A0A6G6J7M7</accession>
<gene>
    <name evidence="2" type="ORF">G5B91_33385</name>
</gene>
<protein>
    <submittedName>
        <fullName evidence="2">Uncharacterized protein</fullName>
    </submittedName>
</protein>
<keyword evidence="2" id="KW-0614">Plasmid</keyword>
<evidence type="ECO:0000313" key="3">
    <source>
        <dbReference type="Proteomes" id="UP000501063"/>
    </source>
</evidence>
<keyword evidence="1" id="KW-0732">Signal</keyword>
<dbReference type="EMBL" id="CP049142">
    <property type="protein sequence ID" value="QIE91254.1"/>
    <property type="molecule type" value="Genomic_DNA"/>
</dbReference>
<feature type="signal peptide" evidence="1">
    <location>
        <begin position="1"/>
        <end position="24"/>
    </location>
</feature>
<dbReference type="AlphaFoldDB" id="A0A6G6J7M7"/>
<name>A0A6G6J7M7_PSENT</name>
<reference evidence="2 3" key="1">
    <citation type="submission" date="2020-02" db="EMBL/GenBank/DDBJ databases">
        <title>Integrative conjugative elements (ICEs) and plasmids drive adaptation of Pseudomonas nitroreducens strain HBP1 to wastewater environment.</title>
        <authorList>
            <person name="Sentchilo V."/>
            <person name="Carraro N."/>
            <person name="Bertelli C."/>
            <person name="van der Meer J.R."/>
        </authorList>
    </citation>
    <scope>NUCLEOTIDE SEQUENCE [LARGE SCALE GENOMIC DNA]</scope>
    <source>
        <strain evidence="2 3">HBP1</strain>
        <plasmid evidence="3">ppnihbp1_1</plasmid>
    </source>
</reference>
<geneLocation type="plasmid" evidence="3">
    <name>ppnihbp1_1</name>
</geneLocation>
<evidence type="ECO:0000256" key="1">
    <source>
        <dbReference type="SAM" id="SignalP"/>
    </source>
</evidence>
<evidence type="ECO:0000313" key="2">
    <source>
        <dbReference type="EMBL" id="QIE91254.1"/>
    </source>
</evidence>
<dbReference type="Proteomes" id="UP000501063">
    <property type="component" value="Plasmid pPniHBP1_1"/>
</dbReference>
<sequence>MKQVLSLKRLTLFVGFVATLGAGAAAVTFHGQSTPQVSPKGSSDASVSSDEITKARIQKRYLSAPGQFDLDASAKELAGVTIEGEYHICAEKVEITAEQYIEISRMLDKPRPFASEFKAVVDRALSSPDGVSDCSYRVLALIDRAAK</sequence>
<proteinExistence type="predicted"/>